<dbReference type="RefSeq" id="WP_143740325.1">
    <property type="nucleotide sequence ID" value="NZ_LT607413.1"/>
</dbReference>
<accession>A0A1C4W5K8</accession>
<dbReference type="EMBL" id="LT607413">
    <property type="protein sequence ID" value="SCE91311.1"/>
    <property type="molecule type" value="Genomic_DNA"/>
</dbReference>
<evidence type="ECO:0000256" key="1">
    <source>
        <dbReference type="SAM" id="MobiDB-lite"/>
    </source>
</evidence>
<dbReference type="AlphaFoldDB" id="A0A1C4W5K8"/>
<organism evidence="2 3">
    <name type="scientific">Micromonospora echinospora</name>
    <name type="common">Micromonospora purpurea</name>
    <dbReference type="NCBI Taxonomy" id="1877"/>
    <lineage>
        <taxon>Bacteria</taxon>
        <taxon>Bacillati</taxon>
        <taxon>Actinomycetota</taxon>
        <taxon>Actinomycetes</taxon>
        <taxon>Micromonosporales</taxon>
        <taxon>Micromonosporaceae</taxon>
        <taxon>Micromonospora</taxon>
    </lineage>
</organism>
<evidence type="ECO:0000313" key="2">
    <source>
        <dbReference type="EMBL" id="SCE91311.1"/>
    </source>
</evidence>
<dbReference type="OrthoDB" id="3406044at2"/>
<reference evidence="3" key="1">
    <citation type="submission" date="2016-06" db="EMBL/GenBank/DDBJ databases">
        <authorList>
            <person name="Varghese N."/>
            <person name="Submissions Spin"/>
        </authorList>
    </citation>
    <scope>NUCLEOTIDE SEQUENCE [LARGE SCALE GENOMIC DNA]</scope>
    <source>
        <strain evidence="3">DSM 43816</strain>
    </source>
</reference>
<name>A0A1C4W5K8_MICEC</name>
<dbReference type="Proteomes" id="UP000198253">
    <property type="component" value="Chromosome I"/>
</dbReference>
<sequence length="71" mass="6882">MAPPAGEWIGAAKPGDAGRGGPTTTGPREGVGMNGVSAFGSAVPPTVAEPALIAARIGMEAVPASRATVNR</sequence>
<dbReference type="InParanoid" id="A0A1C4W5K8"/>
<proteinExistence type="predicted"/>
<protein>
    <submittedName>
        <fullName evidence="2">Uncharacterized protein</fullName>
    </submittedName>
</protein>
<evidence type="ECO:0000313" key="3">
    <source>
        <dbReference type="Proteomes" id="UP000198253"/>
    </source>
</evidence>
<feature type="region of interest" description="Disordered" evidence="1">
    <location>
        <begin position="1"/>
        <end position="33"/>
    </location>
</feature>
<keyword evidence="3" id="KW-1185">Reference proteome</keyword>
<gene>
    <name evidence="2" type="ORF">GA0070618_1867</name>
</gene>